<dbReference type="EMBL" id="CM042887">
    <property type="protein sequence ID" value="KAI4329507.1"/>
    <property type="molecule type" value="Genomic_DNA"/>
</dbReference>
<proteinExistence type="predicted"/>
<gene>
    <name evidence="1" type="ORF">MLD38_027889</name>
</gene>
<comment type="caution">
    <text evidence="1">The sequence shown here is derived from an EMBL/GenBank/DDBJ whole genome shotgun (WGS) entry which is preliminary data.</text>
</comment>
<name>A0ACB9N128_9MYRT</name>
<reference evidence="2" key="1">
    <citation type="journal article" date="2023" name="Front. Plant Sci.">
        <title>Chromosomal-level genome assembly of Melastoma candidum provides insights into trichome evolution.</title>
        <authorList>
            <person name="Zhong Y."/>
            <person name="Wu W."/>
            <person name="Sun C."/>
            <person name="Zou P."/>
            <person name="Liu Y."/>
            <person name="Dai S."/>
            <person name="Zhou R."/>
        </authorList>
    </citation>
    <scope>NUCLEOTIDE SEQUENCE [LARGE SCALE GENOMIC DNA]</scope>
</reference>
<evidence type="ECO:0000313" key="1">
    <source>
        <dbReference type="EMBL" id="KAI4329507.1"/>
    </source>
</evidence>
<keyword evidence="2" id="KW-1185">Reference proteome</keyword>
<sequence length="226" mass="24896">MKGLMPLCWAAVGALAVAASAVALGFVLNPSGRHTPQHQQQHKDNDREGPSARPQCPYDPTKRKGYLSWDDYFMAIAFLSSERSKDPNRQVGACLVSPKGVILGIGYNGFPRGCSDDKLPWAKKSRNGDPLETKYPYVCHAEVNAILNTNHASAAGQRLYVTMFPCNECAKVIIQAGVSEVIYFVEKKISASDSTYVASHKLLSMAGVMVRKHRPQKNQIVIDFRE</sequence>
<evidence type="ECO:0000313" key="2">
    <source>
        <dbReference type="Proteomes" id="UP001057402"/>
    </source>
</evidence>
<accession>A0ACB9N128</accession>
<protein>
    <submittedName>
        <fullName evidence="1">Uncharacterized protein</fullName>
    </submittedName>
</protein>
<dbReference type="Proteomes" id="UP001057402">
    <property type="component" value="Chromosome 8"/>
</dbReference>
<organism evidence="1 2">
    <name type="scientific">Melastoma candidum</name>
    <dbReference type="NCBI Taxonomy" id="119954"/>
    <lineage>
        <taxon>Eukaryota</taxon>
        <taxon>Viridiplantae</taxon>
        <taxon>Streptophyta</taxon>
        <taxon>Embryophyta</taxon>
        <taxon>Tracheophyta</taxon>
        <taxon>Spermatophyta</taxon>
        <taxon>Magnoliopsida</taxon>
        <taxon>eudicotyledons</taxon>
        <taxon>Gunneridae</taxon>
        <taxon>Pentapetalae</taxon>
        <taxon>rosids</taxon>
        <taxon>malvids</taxon>
        <taxon>Myrtales</taxon>
        <taxon>Melastomataceae</taxon>
        <taxon>Melastomatoideae</taxon>
        <taxon>Melastomateae</taxon>
        <taxon>Melastoma</taxon>
    </lineage>
</organism>